<evidence type="ECO:0000256" key="6">
    <source>
        <dbReference type="SAM" id="MobiDB-lite"/>
    </source>
</evidence>
<protein>
    <submittedName>
        <fullName evidence="11">Kinesin-like protein</fullName>
    </submittedName>
</protein>
<feature type="compositionally biased region" description="Polar residues" evidence="6">
    <location>
        <begin position="1801"/>
        <end position="1829"/>
    </location>
</feature>
<dbReference type="SUPFAM" id="SSF50978">
    <property type="entry name" value="WD40 repeat-like"/>
    <property type="match status" value="1"/>
</dbReference>
<reference evidence="11" key="1">
    <citation type="submission" date="2016-04" db="UniProtKB">
        <authorList>
            <consortium name="WormBaseParasite"/>
        </authorList>
    </citation>
    <scope>IDENTIFICATION</scope>
</reference>
<evidence type="ECO:0000256" key="3">
    <source>
        <dbReference type="PROSITE-ProRule" id="PRU00221"/>
    </source>
</evidence>
<evidence type="ECO:0000256" key="1">
    <source>
        <dbReference type="ARBA" id="ARBA00022741"/>
    </source>
</evidence>
<dbReference type="Proteomes" id="UP000274504">
    <property type="component" value="Unassembled WGS sequence"/>
</dbReference>
<dbReference type="GO" id="GO:0005524">
    <property type="term" value="F:ATP binding"/>
    <property type="evidence" value="ECO:0007669"/>
    <property type="project" value="UniProtKB-UniRule"/>
</dbReference>
<dbReference type="SMART" id="SM00129">
    <property type="entry name" value="KISc"/>
    <property type="match status" value="1"/>
</dbReference>
<dbReference type="PROSITE" id="PS50082">
    <property type="entry name" value="WD_REPEATS_2"/>
    <property type="match status" value="1"/>
</dbReference>
<feature type="coiled-coil region" evidence="5">
    <location>
        <begin position="1193"/>
        <end position="1220"/>
    </location>
</feature>
<dbReference type="InterPro" id="IPR001680">
    <property type="entry name" value="WD40_rpt"/>
</dbReference>
<dbReference type="SMART" id="SM00320">
    <property type="entry name" value="WD40"/>
    <property type="match status" value="4"/>
</dbReference>
<dbReference type="Pfam" id="PF25602">
    <property type="entry name" value="WDR47_COR"/>
    <property type="match status" value="1"/>
</dbReference>
<dbReference type="OrthoDB" id="187712at2759"/>
<dbReference type="PROSITE" id="PS50294">
    <property type="entry name" value="WD_REPEATS_REGION"/>
    <property type="match status" value="1"/>
</dbReference>
<dbReference type="PROSITE" id="PS00411">
    <property type="entry name" value="KINESIN_MOTOR_1"/>
    <property type="match status" value="1"/>
</dbReference>
<dbReference type="InterPro" id="IPR019821">
    <property type="entry name" value="Kinesin_motor_CS"/>
</dbReference>
<dbReference type="PROSITE" id="PS50067">
    <property type="entry name" value="KINESIN_MOTOR_2"/>
    <property type="match status" value="1"/>
</dbReference>
<evidence type="ECO:0000313" key="10">
    <source>
        <dbReference type="Proteomes" id="UP000274504"/>
    </source>
</evidence>
<dbReference type="GO" id="GO:0003777">
    <property type="term" value="F:microtubule motor activity"/>
    <property type="evidence" value="ECO:0007669"/>
    <property type="project" value="InterPro"/>
</dbReference>
<reference evidence="9 10" key="2">
    <citation type="submission" date="2018-11" db="EMBL/GenBank/DDBJ databases">
        <authorList>
            <consortium name="Pathogen Informatics"/>
        </authorList>
    </citation>
    <scope>NUCLEOTIDE SEQUENCE [LARGE SCALE GENOMIC DNA]</scope>
</reference>
<dbReference type="GO" id="GO:0008017">
    <property type="term" value="F:microtubule binding"/>
    <property type="evidence" value="ECO:0007669"/>
    <property type="project" value="InterPro"/>
</dbReference>
<dbReference type="Gene3D" id="2.130.10.10">
    <property type="entry name" value="YVTN repeat-like/Quinoprotein amine dehydrogenase"/>
    <property type="match status" value="1"/>
</dbReference>
<sequence>MGSMTTGAHQIGGITNGTEVISFNNIIINNNFREIETDGNKLAVDCSNPGKVMCLKTGSQSLSFSVDHVFNDMYPVNLNQSQKEVYEILAVPLLQKSLLGYNACLFAYGVTSSGKTHSMYGTPSNPGIVPRVIEDLFDYIRQKKESSASFSVKFSYFEIYNEKIYDLLQDRIPAPKLRVREDPLEGPYIQDLVQPVVHSPAEVFDWLRKGDSRRKVAATEMNANSSRSHTIASFHFTKRELASFSKKATVESVIKSKLNLVDLAGSERQSLNSSTGERLVEACQINKSLFTLGRVIYQLSGEPSVSSAANSATPLSSKRKTYVSYRDSLLTWILKDSLGGNSVTTMLATISPSSLRTEDSISTLQHVIRAQRIVNQAKVNEDSSGVIIRGRAKISHPYYFQASTPNSPLYGQIKNLENLLRTREREVAELARELTERTLDCERLRAEATLRSASIENISQPLFSDDMDPDDLIDTPIKRPRFCDERDSGAYSDISRPLPDGSEKNDLSVQTDSIGKADDVITIDSLSKTILDEASTVHSEFHDVSVNTDELFKMVPLGEYEKFLLELEALETYCRVKKISKSVQAREEDFGLCVLPSGQIEALNDIIKNQSRSADISNEEMNETASSSWNEDHAIPLKEFSQLMEDLYNTQQRIHELEVEKHDRLYNLTDASTNTSADIEVLSSSPLNKFQENVKQSESVLPTLANVPKRDVSTCSADLDWKILSLPEHELMKDELNAMRSRKYTNAMTSTALQVDISPIPEVESLTKKIEALEKELGFKSIHQKCDMATDCADFDYVFVNRSTMEEITQEVCRLKAIDATRYVESATLTNIELEFIPASELKAMRNDLRFLKSQLETYAKIEKCELGTCSADLDCKIMDSMAYSQIVDEMNSMRNRLLNIDAKKYVDSMTLTDNSSEVTCKSKLPDVKERLQSLEPSTNDKKRDMATSSCDLGYEVLSKCIYDSIRNRLAIIDAKKFTDSATLTQEGLTMISVSELSKFKLQVQALYALMNIRKQDSSTCTADLDLEIIPRAELEKISSDLETASSRLALIDAKKFINTSAMTEEHVEIIPQGEFRAMKEQMQHLDSQLEMLGEIVKLESLEQNSKSLPVRIIENVSQMRERLAEFESRVLVDACTEINDYDLGVTVLSTNYFNELYQRQYRIREKLTRLKPKAANADANVSTELEASDCDFETLLARIDELKAIVEKYQATVDDVEKSLVVEEESMQEQVAEHDEQSLTDKEITSDTTTNRFLRYVPKRMDEYVLNRVKYFENLQACGNSTVLSRTLKRFRLEEVDDNKEKEHPGKRHKATQTKLERMKSTGPEDEMELMQYRMSIQSWNLQYLEKENKQLTTDCKSLVELLTKLIRAYRTTPSSYVISILDDVKKTLNQVSDDMQRDWDDALDYLKPLKDPPLQIDLKPARFIILKEKFLELLCLREGLLYDDSGSLQGNGDDPTIDQVLSCLNELEPECPSQAEYNSLALLLTLPQLDRHPEYRDWNPSLGRLRCFKQLYPILTPLIQQLNCTNPCGSLGQAKGDRLLQLLIKGILYEACEDFCAAMATENNAQMQLHGLIDEPLEDDVSDDLSIDQLAGQHSVYSIHAPDLSLNSWLQCLPESTFIQPFESCRLDLAIHRLHKPSQESGLWVDQILREPSVKPLIFPYTHLPLQTTASQILSQSLMRSNILPNLAQSLLQGPGRSKTFLGMAASSLVSRTGVSVHALTSLVMSHMMSQSIGSGGMGGSSYRLPGADSGLTRPRTATGVMQQSIDRLFATRGSVAPSSSVTTLATPAGGDAMLRSIPESSSVRTGTSERGNSMNASTLTDPEVSGTDTNANYGLFHEFQKRQNDVLASAAMEQSQSKLNPVNRDLSDVPTDGSTSDFRCQGDLGDKDDRSPPQYIPVTILEEIQPIRSVAFHPLGSYYVVGSNSKTLRICRFPDISDLQSDHEASNPAIILQRHKYHRGSIYCAAWSGDGHVIATGSNDTAVHLLRVDPESGLPADSVEDSYIQLTHHDGTVRDVAFMMNIYPKDSAGSPTNGHNSLSPSLLSSSPGYLLTAGAGDCRIYVIDVERAGMLASVATVGSGSSCLRLKSSSAATVRALSGHSGTVFALAVWAPGSLFVSASADATARLWDIRAPAPVLIIPSYSGTQGKCHSKALSLLCWTEDVSHPLSLNISDGIFIYSPSVFSVIKYTAQMANLDQAPLIDWSTSFLLIFRVIELFQNVLYSVTHTYFNFLVKRLTPFFYALLV</sequence>
<proteinExistence type="inferred from homology"/>
<accession>A0A158QF83</accession>
<dbReference type="Gene3D" id="3.40.850.10">
    <property type="entry name" value="Kinesin motor domain"/>
    <property type="match status" value="1"/>
</dbReference>
<dbReference type="PRINTS" id="PR00380">
    <property type="entry name" value="KINESINHEAVY"/>
</dbReference>
<dbReference type="Pfam" id="PF00400">
    <property type="entry name" value="WD40"/>
    <property type="match status" value="2"/>
</dbReference>
<dbReference type="PROSITE" id="PS50897">
    <property type="entry name" value="CTLH"/>
    <property type="match status" value="1"/>
</dbReference>
<keyword evidence="4" id="KW-0505">Motor protein</keyword>
<feature type="coiled-coil region" evidence="5">
    <location>
        <begin position="413"/>
        <end position="447"/>
    </location>
</feature>
<keyword evidence="3" id="KW-0853">WD repeat</keyword>
<dbReference type="Pfam" id="PF00225">
    <property type="entry name" value="Kinesin"/>
    <property type="match status" value="1"/>
</dbReference>
<evidence type="ECO:0000313" key="11">
    <source>
        <dbReference type="WBParaSite" id="HDID_0000849501-mRNA-1"/>
    </source>
</evidence>
<evidence type="ECO:0000259" key="7">
    <source>
        <dbReference type="PROSITE" id="PS50067"/>
    </source>
</evidence>
<keyword evidence="5" id="KW-0175">Coiled coil</keyword>
<dbReference type="SUPFAM" id="SSF52540">
    <property type="entry name" value="P-loop containing nucleoside triphosphate hydrolases"/>
    <property type="match status" value="1"/>
</dbReference>
<feature type="domain" description="CTLH" evidence="8">
    <location>
        <begin position="1398"/>
        <end position="1443"/>
    </location>
</feature>
<dbReference type="GO" id="GO:0007018">
    <property type="term" value="P:microtubule-based movement"/>
    <property type="evidence" value="ECO:0007669"/>
    <property type="project" value="InterPro"/>
</dbReference>
<feature type="repeat" description="WD" evidence="3">
    <location>
        <begin position="2100"/>
        <end position="2141"/>
    </location>
</feature>
<comment type="similarity">
    <text evidence="4">Belongs to the TRAFAC class myosin-kinesin ATPase superfamily. Kinesin family.</text>
</comment>
<dbReference type="InterPro" id="IPR027417">
    <property type="entry name" value="P-loop_NTPase"/>
</dbReference>
<dbReference type="STRING" id="6216.A0A158QF83"/>
<feature type="region of interest" description="Disordered" evidence="6">
    <location>
        <begin position="1782"/>
        <end position="1829"/>
    </location>
</feature>
<organism evidence="11">
    <name type="scientific">Hymenolepis diminuta</name>
    <name type="common">Rat tapeworm</name>
    <dbReference type="NCBI Taxonomy" id="6216"/>
    <lineage>
        <taxon>Eukaryota</taxon>
        <taxon>Metazoa</taxon>
        <taxon>Spiralia</taxon>
        <taxon>Lophotrochozoa</taxon>
        <taxon>Platyhelminthes</taxon>
        <taxon>Cestoda</taxon>
        <taxon>Eucestoda</taxon>
        <taxon>Cyclophyllidea</taxon>
        <taxon>Hymenolepididae</taxon>
        <taxon>Hymenolepis</taxon>
    </lineage>
</organism>
<dbReference type="InterPro" id="IPR036961">
    <property type="entry name" value="Kinesin_motor_dom_sf"/>
</dbReference>
<evidence type="ECO:0000256" key="4">
    <source>
        <dbReference type="PROSITE-ProRule" id="PRU00283"/>
    </source>
</evidence>
<evidence type="ECO:0000256" key="2">
    <source>
        <dbReference type="ARBA" id="ARBA00022840"/>
    </source>
</evidence>
<dbReference type="InterPro" id="IPR015943">
    <property type="entry name" value="WD40/YVTN_repeat-like_dom_sf"/>
</dbReference>
<evidence type="ECO:0000313" key="9">
    <source>
        <dbReference type="EMBL" id="VDL60811.1"/>
    </source>
</evidence>
<feature type="region of interest" description="Disordered" evidence="6">
    <location>
        <begin position="1298"/>
        <end position="1324"/>
    </location>
</feature>
<evidence type="ECO:0000256" key="5">
    <source>
        <dbReference type="SAM" id="Coils"/>
    </source>
</evidence>
<feature type="binding site" evidence="4">
    <location>
        <begin position="109"/>
        <end position="116"/>
    </location>
    <ligand>
        <name>ATP</name>
        <dbReference type="ChEBI" id="CHEBI:30616"/>
    </ligand>
</feature>
<evidence type="ECO:0000259" key="8">
    <source>
        <dbReference type="PROSITE" id="PS50897"/>
    </source>
</evidence>
<dbReference type="InterPro" id="IPR057749">
    <property type="entry name" value="WDR47_COR"/>
</dbReference>
<keyword evidence="2 4" id="KW-0067">ATP-binding</keyword>
<dbReference type="InterPro" id="IPR001752">
    <property type="entry name" value="Kinesin_motor_dom"/>
</dbReference>
<gene>
    <name evidence="9" type="ORF">HDID_LOCUS8493</name>
</gene>
<feature type="domain" description="Kinesin motor" evidence="7">
    <location>
        <begin position="39"/>
        <end position="373"/>
    </location>
</feature>
<name>A0A158QF83_HYMDI</name>
<feature type="region of interest" description="Disordered" evidence="6">
    <location>
        <begin position="484"/>
        <end position="510"/>
    </location>
</feature>
<dbReference type="PANTHER" id="PTHR47117">
    <property type="entry name" value="STAR-RELATED LIPID TRANSFER PROTEIN 9"/>
    <property type="match status" value="1"/>
</dbReference>
<dbReference type="InterPro" id="IPR006595">
    <property type="entry name" value="CTLH_C"/>
</dbReference>
<feature type="region of interest" description="Disordered" evidence="6">
    <location>
        <begin position="1853"/>
        <end position="1895"/>
    </location>
</feature>
<dbReference type="WBParaSite" id="HDID_0000849501-mRNA-1">
    <property type="protein sequence ID" value="HDID_0000849501-mRNA-1"/>
    <property type="gene ID" value="HDID_0000849501"/>
</dbReference>
<keyword evidence="1 4" id="KW-0547">Nucleotide-binding</keyword>
<dbReference type="EMBL" id="UYSG01011087">
    <property type="protein sequence ID" value="VDL60811.1"/>
    <property type="molecule type" value="Genomic_DNA"/>
</dbReference>
<dbReference type="InterPro" id="IPR036322">
    <property type="entry name" value="WD40_repeat_dom_sf"/>
</dbReference>